<gene>
    <name evidence="4" type="ORF">AM506_08670</name>
</gene>
<dbReference type="Gene3D" id="3.40.630.30">
    <property type="match status" value="1"/>
</dbReference>
<dbReference type="PROSITE" id="PS51186">
    <property type="entry name" value="GNAT"/>
    <property type="match status" value="1"/>
</dbReference>
<evidence type="ECO:0000313" key="5">
    <source>
        <dbReference type="Proteomes" id="UP000050398"/>
    </source>
</evidence>
<accession>A0A0N8GH26</accession>
<dbReference type="PATRIC" id="fig|218284.4.peg.3369"/>
<comment type="caution">
    <text evidence="4">The sequence shown here is derived from an EMBL/GenBank/DDBJ whole genome shotgun (WGS) entry which is preliminary data.</text>
</comment>
<dbReference type="PANTHER" id="PTHR43877">
    <property type="entry name" value="AMINOALKYLPHOSPHONATE N-ACETYLTRANSFERASE-RELATED-RELATED"/>
    <property type="match status" value="1"/>
</dbReference>
<feature type="domain" description="N-acetyltransferase" evidence="3">
    <location>
        <begin position="8"/>
        <end position="159"/>
    </location>
</feature>
<dbReference type="Proteomes" id="UP000050398">
    <property type="component" value="Unassembled WGS sequence"/>
</dbReference>
<reference evidence="4 5" key="1">
    <citation type="submission" date="2015-08" db="EMBL/GenBank/DDBJ databases">
        <title>Draft Genome Sequence of Bacillus vietnamensis UCD-SED5.</title>
        <authorList>
            <person name="Lee R.D."/>
            <person name="Jospin G."/>
            <person name="Lang J.M."/>
            <person name="Coil D.A."/>
            <person name="Eisen J.A."/>
        </authorList>
    </citation>
    <scope>NUCLEOTIDE SEQUENCE [LARGE SCALE GENOMIC DNA]</scope>
    <source>
        <strain evidence="4 5">UCD-SED5</strain>
    </source>
</reference>
<dbReference type="Pfam" id="PF00583">
    <property type="entry name" value="Acetyltransf_1"/>
    <property type="match status" value="1"/>
</dbReference>
<proteinExistence type="predicted"/>
<evidence type="ECO:0000256" key="1">
    <source>
        <dbReference type="ARBA" id="ARBA00022679"/>
    </source>
</evidence>
<evidence type="ECO:0000256" key="2">
    <source>
        <dbReference type="ARBA" id="ARBA00023315"/>
    </source>
</evidence>
<dbReference type="InterPro" id="IPR000182">
    <property type="entry name" value="GNAT_dom"/>
</dbReference>
<dbReference type="PANTHER" id="PTHR43877:SF8">
    <property type="entry name" value="N-ACETYLGLUTAMATE SYNTHASE-RELATED"/>
    <property type="match status" value="1"/>
</dbReference>
<protein>
    <submittedName>
        <fullName evidence="4">Acetyltransferase</fullName>
    </submittedName>
</protein>
<dbReference type="InterPro" id="IPR016181">
    <property type="entry name" value="Acyl_CoA_acyltransferase"/>
</dbReference>
<sequence>MKTTLQQVKIVEYHEGLAKGIAKMWNESRENWGGDSTVTTEQDVKDKEANSTNLHLFLAMIGDEVAGYCGLSEYREDEGALYIPLLNVHPKYQGLKIGKQLVLKAIEKTVELQWPRLDLFTWPGNTKAVPLYKKCGFFWEDRDDTVHLMNFIPMVLQIEMLKPFFEKHDWYETSQRLIEIKPDALKVNDHTYYEYKWEAGEEFVRIQFERTGRGIRLIETQDYLVQMILPEFKLLENEDHYVSYHVENRSKEPIEVSLKGVSSPIAEHNFEDTFLVENKWMRDYPVKISMPESKPGPWKTHPTIGADFKLNKQDLSLKMGVYPKQAGKVNLGSVKKNWRPHSKGTVYLDLESQVGEDSTWTVKLPENKVICWEKSDVIERISAKGRTSIPIPAQLLKNGFLSEEIVIEVEWENGHQTSFTTTLRCAFPGFGAKFGGETDEHWFGYNGPHFVEIEKRNHMVKIGSTAFSRDPISLFTPKFGKPYSEEFSKKEASCIEFIELPEALVIKTSLVSEAFPSILLNSYFKLYGEGLVEVKHEVVNKGIDDKKRLSLIQPVFTNFEGLAVPQNNGVLIGNESLVPFVEYIDDRAISERWMFIGTAKGDTIGLAWPENATVRKDDWRMALEYEMDLLQAQEELCLGPIQVGINVSNHWSNWREFITGEDVELKELPLFAFEKAKGDVVSTLGVKEDYSFKSMMTPYIHGRLTVQHEDETLVKEVLKDESVTHVNVQLEHCSPGVRWVSGEFIAKSQTARMDSLQFVKGNRDVKIGQNDDIWSVDNGVISFKVSSDYHPGIYSLSLSGNEALDHQYPTPGPRAWWNPWGGGIAYSFRNVSAYSMLKEKTTIESVTKVDHNGHHWSGLSLTTEFKQHETMKGVILRQFALTLPEVPVLAVYAEIHQHSGQTIDKEILDLDAFFKLGETLQSSYISLPTEGIFHKYYAGSEEFVLRDTPFVKLGSDERKEMMTFVHPADRKMSEAYINQDALLVASSKEWSASTGEIIKIDPSILFYGELKDTDTQSLKTLQNIKFS</sequence>
<dbReference type="SUPFAM" id="SSF55729">
    <property type="entry name" value="Acyl-CoA N-acyltransferases (Nat)"/>
    <property type="match status" value="1"/>
</dbReference>
<dbReference type="AlphaFoldDB" id="A0A0N8GH26"/>
<dbReference type="EMBL" id="LIXZ01000005">
    <property type="protein sequence ID" value="KPL60122.1"/>
    <property type="molecule type" value="Genomic_DNA"/>
</dbReference>
<dbReference type="InterPro" id="IPR050832">
    <property type="entry name" value="Bact_Acetyltransf"/>
</dbReference>
<dbReference type="RefSeq" id="WP_060672092.1">
    <property type="nucleotide sequence ID" value="NZ_LIXZ01000005.1"/>
</dbReference>
<organism evidence="4 5">
    <name type="scientific">Rossellomorea vietnamensis</name>
    <dbReference type="NCBI Taxonomy" id="218284"/>
    <lineage>
        <taxon>Bacteria</taxon>
        <taxon>Bacillati</taxon>
        <taxon>Bacillota</taxon>
        <taxon>Bacilli</taxon>
        <taxon>Bacillales</taxon>
        <taxon>Bacillaceae</taxon>
        <taxon>Rossellomorea</taxon>
    </lineage>
</organism>
<name>A0A0N8GH26_9BACI</name>
<keyword evidence="1 4" id="KW-0808">Transferase</keyword>
<evidence type="ECO:0000313" key="4">
    <source>
        <dbReference type="EMBL" id="KPL60122.1"/>
    </source>
</evidence>
<keyword evidence="2" id="KW-0012">Acyltransferase</keyword>
<dbReference type="GO" id="GO:0016747">
    <property type="term" value="F:acyltransferase activity, transferring groups other than amino-acyl groups"/>
    <property type="evidence" value="ECO:0007669"/>
    <property type="project" value="InterPro"/>
</dbReference>
<evidence type="ECO:0000259" key="3">
    <source>
        <dbReference type="PROSITE" id="PS51186"/>
    </source>
</evidence>
<dbReference type="OrthoDB" id="9776689at2"/>
<dbReference type="CDD" id="cd04301">
    <property type="entry name" value="NAT_SF"/>
    <property type="match status" value="1"/>
</dbReference>